<dbReference type="PATRIC" id="fig|999408.3.peg.6254"/>
<organism evidence="1 2">
    <name type="scientific">[Clostridium] clostridioforme 90A8</name>
    <dbReference type="NCBI Taxonomy" id="999408"/>
    <lineage>
        <taxon>Bacteria</taxon>
        <taxon>Bacillati</taxon>
        <taxon>Bacillota</taxon>
        <taxon>Clostridia</taxon>
        <taxon>Lachnospirales</taxon>
        <taxon>Lachnospiraceae</taxon>
        <taxon>Enterocloster</taxon>
    </lineage>
</organism>
<dbReference type="RefSeq" id="WP_002584799.1">
    <property type="nucleotide sequence ID" value="NZ_KB851007.1"/>
</dbReference>
<dbReference type="AlphaFoldDB" id="A0A0E2H1G0"/>
<gene>
    <name evidence="1" type="ORF">HMPREF1090_05843</name>
</gene>
<sequence>MEPTQARIELVREDGTIRMGGTDVSMEDMARMLGVFAGIVAAEAVKRGMGVEEVKDAMLDIFLAATARLDEEHAQDIREGHTWDMG</sequence>
<dbReference type="Proteomes" id="UP000013085">
    <property type="component" value="Unassembled WGS sequence"/>
</dbReference>
<name>A0A0E2H1G0_9FIRM</name>
<evidence type="ECO:0000313" key="2">
    <source>
        <dbReference type="Proteomes" id="UP000013085"/>
    </source>
</evidence>
<protein>
    <submittedName>
        <fullName evidence="1">Uncharacterized protein</fullName>
    </submittedName>
</protein>
<comment type="caution">
    <text evidence="1">The sequence shown here is derived from an EMBL/GenBank/DDBJ whole genome shotgun (WGS) entry which is preliminary data.</text>
</comment>
<dbReference type="HOGENOM" id="CLU_2492288_0_0_9"/>
<accession>A0A0E2H1G0</accession>
<reference evidence="1 2" key="1">
    <citation type="submission" date="2013-01" db="EMBL/GenBank/DDBJ databases">
        <title>The Genome Sequence of Clostridium clostridioforme 90A8.</title>
        <authorList>
            <consortium name="The Broad Institute Genome Sequencing Platform"/>
            <person name="Earl A."/>
            <person name="Ward D."/>
            <person name="Feldgarden M."/>
            <person name="Gevers D."/>
            <person name="Courvalin P."/>
            <person name="Lambert T."/>
            <person name="Walker B."/>
            <person name="Young S.K."/>
            <person name="Zeng Q."/>
            <person name="Gargeya S."/>
            <person name="Fitzgerald M."/>
            <person name="Haas B."/>
            <person name="Abouelleil A."/>
            <person name="Alvarado L."/>
            <person name="Arachchi H.M."/>
            <person name="Berlin A.M."/>
            <person name="Chapman S.B."/>
            <person name="Dewar J."/>
            <person name="Goldberg J."/>
            <person name="Griggs A."/>
            <person name="Gujja S."/>
            <person name="Hansen M."/>
            <person name="Howarth C."/>
            <person name="Imamovic A."/>
            <person name="Larimer J."/>
            <person name="McCowan C."/>
            <person name="Murphy C."/>
            <person name="Neiman D."/>
            <person name="Pearson M."/>
            <person name="Priest M."/>
            <person name="Roberts A."/>
            <person name="Saif S."/>
            <person name="Shea T."/>
            <person name="Sisk P."/>
            <person name="Sykes S."/>
            <person name="Wortman J."/>
            <person name="Nusbaum C."/>
            <person name="Birren B."/>
        </authorList>
    </citation>
    <scope>NUCLEOTIDE SEQUENCE [LARGE SCALE GENOMIC DNA]</scope>
    <source>
        <strain evidence="1 2">90A8</strain>
    </source>
</reference>
<proteinExistence type="predicted"/>
<dbReference type="EMBL" id="AGYR01000088">
    <property type="protein sequence ID" value="ENZ04818.1"/>
    <property type="molecule type" value="Genomic_DNA"/>
</dbReference>
<evidence type="ECO:0000313" key="1">
    <source>
        <dbReference type="EMBL" id="ENZ04818.1"/>
    </source>
</evidence>